<evidence type="ECO:0000256" key="1">
    <source>
        <dbReference type="ARBA" id="ARBA00022723"/>
    </source>
</evidence>
<evidence type="ECO:0000256" key="4">
    <source>
        <dbReference type="ARBA" id="ARBA00023163"/>
    </source>
</evidence>
<proteinExistence type="predicted"/>
<keyword evidence="2" id="KW-0805">Transcription regulation</keyword>
<dbReference type="GO" id="GO:0000981">
    <property type="term" value="F:DNA-binding transcription factor activity, RNA polymerase II-specific"/>
    <property type="evidence" value="ECO:0007669"/>
    <property type="project" value="InterPro"/>
</dbReference>
<accession>A0AAD6HCH3</accession>
<dbReference type="SMART" id="SM00066">
    <property type="entry name" value="GAL4"/>
    <property type="match status" value="1"/>
</dbReference>
<dbReference type="AlphaFoldDB" id="A0AAD6HCH3"/>
<comment type="caution">
    <text evidence="8">The sequence shown here is derived from an EMBL/GenBank/DDBJ whole genome shotgun (WGS) entry which is preliminary data.</text>
</comment>
<keyword evidence="9" id="KW-1185">Reference proteome</keyword>
<dbReference type="PANTHER" id="PTHR47425">
    <property type="entry name" value="FARB-RELATED"/>
    <property type="match status" value="1"/>
</dbReference>
<dbReference type="Pfam" id="PF00172">
    <property type="entry name" value="Zn_clus"/>
    <property type="match status" value="1"/>
</dbReference>
<dbReference type="PROSITE" id="PS50048">
    <property type="entry name" value="ZN2_CY6_FUNGAL_2"/>
    <property type="match status" value="1"/>
</dbReference>
<keyword evidence="5" id="KW-0539">Nucleus</keyword>
<dbReference type="InterPro" id="IPR052761">
    <property type="entry name" value="Fungal_Detox/Toxin_TFs"/>
</dbReference>
<dbReference type="GO" id="GO:0003677">
    <property type="term" value="F:DNA binding"/>
    <property type="evidence" value="ECO:0007669"/>
    <property type="project" value="UniProtKB-KW"/>
</dbReference>
<dbReference type="EMBL" id="JAQJAN010000019">
    <property type="protein sequence ID" value="KAJ5708971.1"/>
    <property type="molecule type" value="Genomic_DNA"/>
</dbReference>
<gene>
    <name evidence="8" type="ORF">N7493_010305</name>
</gene>
<dbReference type="GO" id="GO:0006351">
    <property type="term" value="P:DNA-templated transcription"/>
    <property type="evidence" value="ECO:0007669"/>
    <property type="project" value="InterPro"/>
</dbReference>
<dbReference type="InterPro" id="IPR001138">
    <property type="entry name" value="Zn2Cys6_DnaBD"/>
</dbReference>
<evidence type="ECO:0000256" key="5">
    <source>
        <dbReference type="ARBA" id="ARBA00023242"/>
    </source>
</evidence>
<dbReference type="PANTHER" id="PTHR47425:SF3">
    <property type="entry name" value="ZN(II)2CYS6 TRANSCRIPTION FACTOR (EUROFUNG)"/>
    <property type="match status" value="1"/>
</dbReference>
<keyword evidence="3" id="KW-0238">DNA-binding</keyword>
<dbReference type="CDD" id="cd12148">
    <property type="entry name" value="fungal_TF_MHR"/>
    <property type="match status" value="1"/>
</dbReference>
<reference evidence="8" key="1">
    <citation type="journal article" date="2023" name="IMA Fungus">
        <title>Comparative genomic study of the Penicillium genus elucidates a diverse pangenome and 15 lateral gene transfer events.</title>
        <authorList>
            <person name="Petersen C."/>
            <person name="Sorensen T."/>
            <person name="Nielsen M.R."/>
            <person name="Sondergaard T.E."/>
            <person name="Sorensen J.L."/>
            <person name="Fitzpatrick D.A."/>
            <person name="Frisvad J.C."/>
            <person name="Nielsen K.L."/>
        </authorList>
    </citation>
    <scope>NUCLEOTIDE SEQUENCE</scope>
    <source>
        <strain evidence="8">IBT 17514</strain>
    </source>
</reference>
<evidence type="ECO:0000256" key="2">
    <source>
        <dbReference type="ARBA" id="ARBA00023015"/>
    </source>
</evidence>
<dbReference type="Pfam" id="PF04082">
    <property type="entry name" value="Fungal_trans"/>
    <property type="match status" value="1"/>
</dbReference>
<organism evidence="8 9">
    <name type="scientific">Penicillium malachiteum</name>
    <dbReference type="NCBI Taxonomy" id="1324776"/>
    <lineage>
        <taxon>Eukaryota</taxon>
        <taxon>Fungi</taxon>
        <taxon>Dikarya</taxon>
        <taxon>Ascomycota</taxon>
        <taxon>Pezizomycotina</taxon>
        <taxon>Eurotiomycetes</taxon>
        <taxon>Eurotiomycetidae</taxon>
        <taxon>Eurotiales</taxon>
        <taxon>Aspergillaceae</taxon>
        <taxon>Penicillium</taxon>
    </lineage>
</organism>
<keyword evidence="1" id="KW-0479">Metal-binding</keyword>
<dbReference type="SUPFAM" id="SSF57701">
    <property type="entry name" value="Zn2/Cys6 DNA-binding domain"/>
    <property type="match status" value="1"/>
</dbReference>
<feature type="domain" description="Zn(2)-C6 fungal-type" evidence="7">
    <location>
        <begin position="15"/>
        <end position="47"/>
    </location>
</feature>
<keyword evidence="4" id="KW-0804">Transcription</keyword>
<dbReference type="CDD" id="cd00067">
    <property type="entry name" value="GAL4"/>
    <property type="match status" value="1"/>
</dbReference>
<dbReference type="Proteomes" id="UP001215712">
    <property type="component" value="Unassembled WGS sequence"/>
</dbReference>
<evidence type="ECO:0000256" key="6">
    <source>
        <dbReference type="SAM" id="MobiDB-lite"/>
    </source>
</evidence>
<dbReference type="GO" id="GO:0008270">
    <property type="term" value="F:zinc ion binding"/>
    <property type="evidence" value="ECO:0007669"/>
    <property type="project" value="InterPro"/>
</dbReference>
<evidence type="ECO:0000259" key="7">
    <source>
        <dbReference type="PROSITE" id="PS50048"/>
    </source>
</evidence>
<reference evidence="8" key="2">
    <citation type="submission" date="2023-01" db="EMBL/GenBank/DDBJ databases">
        <authorList>
            <person name="Petersen C."/>
        </authorList>
    </citation>
    <scope>NUCLEOTIDE SEQUENCE</scope>
    <source>
        <strain evidence="8">IBT 17514</strain>
    </source>
</reference>
<evidence type="ECO:0000256" key="3">
    <source>
        <dbReference type="ARBA" id="ARBA00023125"/>
    </source>
</evidence>
<sequence length="684" mass="77020">MENIEKRVGRRSRVACKPCNRRKVRCDVTQTGSPCTNCQHESAICEVLPRKKHKPQENEERVSNLVDRATDTTTDTDGILPDDSACSYIGVPQEAYQSPSSIAPHSISGTQTTLQPHEVEYIQKEGGFSPLPSDVCDELIHCYFHHVHFFLPVIEASAFIQEYMNNGSQKINQLLFWSMLLAATNFVDSNVLQRARFASRKAMKKAMYKRAKSENGTIFVLTRAKAFYDVDRSADKLVLIQSVLLMSFWYTDAQDHTGASHWIGIAITLAQGIGIHRNPNSQVRGNSQIASEERQRLARRLWWTCVVRDRWVSLAKGRPMRIHDEDCDAPFPWPDDVSHEIQHLSAETRQRFIPPDVHYLAGMWVQLVKTSSVLGRILRAHYRLKAPPPRTQEVDELVTELLDCQPSPPTAMYDVSDIARVHEYHLQIFYQYVQNLSVITKTLLTKPRASVTVLYRPYVLNAPASFPEKSTPSWQKSAQNRAREAASATNSTLEKIIELDVVKSIKPMFITSLIPAMQIHLFDCKSDSQLQAHLAKNRLNLCLLFLDNLRDTYWSAGVMYRLFDRAQTILTSRNTTNHPMSSQKLGPTSNTPRHPNDPGNNTIVATEVIPPSIADFTPQSTTSGVLPESFSGDLENNAYSLDFAALEQLLSPGFALSDGHSQGLFTEYTGNVMGEEVPMSLYGV</sequence>
<name>A0AAD6HCH3_9EURO</name>
<dbReference type="Gene3D" id="4.10.240.10">
    <property type="entry name" value="Zn(2)-C6 fungal-type DNA-binding domain"/>
    <property type="match status" value="1"/>
</dbReference>
<evidence type="ECO:0000313" key="8">
    <source>
        <dbReference type="EMBL" id="KAJ5708971.1"/>
    </source>
</evidence>
<evidence type="ECO:0000313" key="9">
    <source>
        <dbReference type="Proteomes" id="UP001215712"/>
    </source>
</evidence>
<dbReference type="SMART" id="SM00906">
    <property type="entry name" value="Fungal_trans"/>
    <property type="match status" value="1"/>
</dbReference>
<dbReference type="InterPro" id="IPR007219">
    <property type="entry name" value="XnlR_reg_dom"/>
</dbReference>
<protein>
    <recommendedName>
        <fullName evidence="7">Zn(2)-C6 fungal-type domain-containing protein</fullName>
    </recommendedName>
</protein>
<dbReference type="InterPro" id="IPR036864">
    <property type="entry name" value="Zn2-C6_fun-type_DNA-bd_sf"/>
</dbReference>
<feature type="region of interest" description="Disordered" evidence="6">
    <location>
        <begin position="573"/>
        <end position="599"/>
    </location>
</feature>